<dbReference type="EC" id="3.4.19.12" evidence="2"/>
<evidence type="ECO:0000313" key="11">
    <source>
        <dbReference type="EMBL" id="QPH04213.1"/>
    </source>
</evidence>
<feature type="region of interest" description="Disordered" evidence="7">
    <location>
        <begin position="2810"/>
        <end position="2845"/>
    </location>
</feature>
<gene>
    <name evidence="11" type="ORF">C2857_001044</name>
</gene>
<evidence type="ECO:0000259" key="10">
    <source>
        <dbReference type="Pfam" id="PF20255"/>
    </source>
</evidence>
<evidence type="ECO:0000256" key="5">
    <source>
        <dbReference type="ARBA" id="ARBA00022801"/>
    </source>
</evidence>
<evidence type="ECO:0000256" key="2">
    <source>
        <dbReference type="ARBA" id="ARBA00012759"/>
    </source>
</evidence>
<dbReference type="EMBL" id="CP031388">
    <property type="protein sequence ID" value="QPH04213.1"/>
    <property type="molecule type" value="Genomic_DNA"/>
</dbReference>
<keyword evidence="6" id="KW-0788">Thiol protease</keyword>
<evidence type="ECO:0000313" key="12">
    <source>
        <dbReference type="Proteomes" id="UP000594364"/>
    </source>
</evidence>
<evidence type="ECO:0000256" key="6">
    <source>
        <dbReference type="ARBA" id="ARBA00022807"/>
    </source>
</evidence>
<dbReference type="GO" id="GO:0004843">
    <property type="term" value="F:cysteine-type deubiquitinase activity"/>
    <property type="evidence" value="ECO:0007669"/>
    <property type="project" value="UniProtKB-EC"/>
</dbReference>
<keyword evidence="3" id="KW-0645">Protease</keyword>
<proteinExistence type="predicted"/>
<evidence type="ECO:0000256" key="3">
    <source>
        <dbReference type="ARBA" id="ARBA00022670"/>
    </source>
</evidence>
<evidence type="ECO:0000259" key="9">
    <source>
        <dbReference type="Pfam" id="PF12359"/>
    </source>
</evidence>
<evidence type="ECO:0000256" key="4">
    <source>
        <dbReference type="ARBA" id="ARBA00022786"/>
    </source>
</evidence>
<dbReference type="InterPro" id="IPR051346">
    <property type="entry name" value="OTU_Deubiquitinase"/>
</dbReference>
<dbReference type="Pfam" id="PF20255">
    <property type="entry name" value="DUF6606"/>
    <property type="match status" value="1"/>
</dbReference>
<evidence type="ECO:0000259" key="8">
    <source>
        <dbReference type="Pfam" id="PF12340"/>
    </source>
</evidence>
<keyword evidence="5" id="KW-0378">Hydrolase</keyword>
<organism evidence="11 12">
    <name type="scientific">Epichloe festucae (strain Fl1)</name>
    <dbReference type="NCBI Taxonomy" id="877507"/>
    <lineage>
        <taxon>Eukaryota</taxon>
        <taxon>Fungi</taxon>
        <taxon>Dikarya</taxon>
        <taxon>Ascomycota</taxon>
        <taxon>Pezizomycotina</taxon>
        <taxon>Sordariomycetes</taxon>
        <taxon>Hypocreomycetidae</taxon>
        <taxon>Hypocreales</taxon>
        <taxon>Clavicipitaceae</taxon>
        <taxon>Epichloe</taxon>
    </lineage>
</organism>
<dbReference type="Pfam" id="PF12359">
    <property type="entry name" value="DUF3645"/>
    <property type="match status" value="1"/>
</dbReference>
<sequence length="3120" mass="353218">MSTEEILYKLHHVFLPPKPPDQDDAKPAYDKVLLNTVIRCLSSFKGYVADVHHPAVNSAMTTIKVANDILQESDRVLIVNKTRLKSAFSRLVTEGGSILVYISAQNAGLMVSRLDQEILFESFELSPRNGDVISTRGRLRRSFPGSGVSIALSLFKLSDFQEAVSSMVSNMSWQAVPGTQPEVKKARQMHEERRDTTDPMMVTEFLMTVLVAHGGKPSDTTTIGKSTREEVLYNSALLPWRRSPLWLSIRVTLQILMSRLSHDSSFNSTTPTDVYKQFMLFLMANVARECHDCPIESDYLSAVSAKLNRRLLKLRSTSEELRGFVHHSLSSTNRILEQRWSDIQNQNSVSLPLPALKALDFATDSKVEIPLLDKFIIGLAERKRISSQNIFAPLHPLAKFYEEQLPTLPVTYTEEQEAGNLMALETWVARSLRTWLDSQGSENSTSERLRFLMEDYYRRAIKIYGENPELVSVMILTILELWVACDISASESCPMLKDYDPGLSCWPLQNLLLPFRSQLERLSRVEDHISQRVQRSVFTSKFMFGEFGSASSFAVRYFQQSRRHKELLESIEEQARVRKSEKLQEFDRLKQHFRSLRNQQQSLTCEYITTIDELWGTTETRHNGSCQKCRLTNEAESLSIDIYEWPLPSDGLQAASTVFELLVPESFGHWRDSTAFVVLEVLKMNYTTRRKPRYSYTLRQYPGLSSFMTISSTAQRVELLSETKPHEVTHRKRRSISTSCEADVCLNNGLQYQYFDNTDGSFTGDFVRTNLLPKLCTYQVSNCGLQRSLFRPADEPSGPPPNSVLANLHDCPDNMSLEEYKALCTIPLGILTQWQNILVQLNAPIVDLKKIETELVLLQCIGQVGPRRKGAILRFNHSILDIARFAEKLIDGLFRVTNDLKQNWQAASAFGLFTSLATHVLSVSSHGHVRQRCEDFLGLARVVTLDWTLTLKDKVQKSTDNATRDSFRAKAAAVALVCAATFDVDQQVLLELLGSTETASIFLQCCIIIQESAILVKRSDKSTSLRYSRWRRLCQAACPIIAKQVVEQSNEALDNAIAMSWHAYEGHGNWRKFSSEHFNWLVKDMDLADNDRCAQVQFDLQSGELLVDGVPLNRLPTKYERHPMYRRLFGPSAIEVMPSHLPGMQFSSKKRYSGYVLHFGLSNYSDVQPDLLVRASKDGKTFELLSADVFRAHFPVPLVQDHIQWLNVTDNYVDFRPQDERWKPTRSTWQLRALAAGNKWRLGSNGQFIMPTTSKTGKALAKIFGSVEVPAWIQAALSQASGDLEIALPRLLLGFRLGQAKSNILSKEFQGMEVDESQSVGTFIGLRNKLVLKNNTSGERSILVPDGKISFRKLNDHTQATIDPETVTRTQAYNFDNLIGRVIDNGSARSKLFSAYLHALTSFCLPDPLTGRTGTEQALSILDSAAVKSFDQWSTESFHILSELGSLTPGRKYYPANERVMQTVKWSSQLGFLAQHGGFIKLVQSIFDRTIRSKFFYQESWVKPPRFTHVDLGLLDRDDMRSATFRSSNFGAELHSSQYDRTYNSRDRWQESPRVRDVFSIANTVYRESMEPHFTLSTDLKSHLWHLLSSVEAVMGQNHADPGTQLTYDARWMTETSFVLKNWVVLHRDLSRGLSSVGKFDFALWLSTMAYGGKVDRSMLFLLAGFSIVPELRKARLPSGNTFHLEKGVEPKVDEISQALLSACHFIQNCPENSLPRLQGESKGVYKQRKSRSFEKNRSVATHSLAEALRGQWPCEVFQFPVDINQSGKWHVYIEEVPAMSSVNSLCKGWFENRCFQEYLGQISDAMPRRERRLSIAALSLKDGSRNEGTRGGGFISMNDVFSRRAPHIPDATCSIADRLLIVCGSVVRPDLRLRCLVTELERKASSTFERKYVKQLEVSLEALDNHRRGTVPNSIIQGEVALILKQHHGNCTKRVNEIYRAMLGTAYCTSMEDADSFRPEHIAVPNIYQWPRICPAFFLQQLCAKRWCTLSSDWKSCIVKYGIALTHLQQAERLLSLTANQPRLIQELENIGHTNWCPIQYPESLLVEIESGVMIREVQAQIAAEMRRPSTDRNGVMQLNMGEGKSSVIAPIVAASLADESLVRVIVAKPQAKQMFDMLVNKLGGLVNRPIFHAPVSRAVKPRAAEANAVREIYEDCMREGGVLLVQPEHVLSFKLMGIERACCGEEETSRLLLQSQELLNKSSRDIVDESDENFSPKFELVYTMGTQRAVDHSPSRWSCLQEILDIFRDCIHLAETRHPDSIETWRGAKGSFPRTRFLRGDAMDTMTTAITRRIVDNGLIGFPMVGKSRASKNAIGVYITQMHPNESEVDEVEGQAGWTEAERSTLFLLRGLIAGSVLAFCFSQKRWRVDYGLALDRIPATRLAVPYRAKDNPSPRSEFSHPDVVILLTLLSYYYRGLNDDELFLAFSHLQRSDQASAAYQEWVRDANKLPNTFHQLDGVNLDDHMQCSNDIFPSLRWAKSVIDYYLAYLVFPKEMKEFPHKLSASGWDIAEVKKHVTTGFSGTNDSRIVLPLSIEQLDLDEQRHTNALVLEHLLQPENQAAPMPTPRKEGEGDAERLISMVVGMENEVRVIIDVGAQILEFDNREVAEKWLERLPDDDETQAVVFFDDDDNICVLDRNGKVEFLHASRFAGRLDVCLIFLDEAHTRGTDLKLPQNYRAAVTLGANLTKDRLVQACMRMRQLGKGQSVVFCVPEEILHKIRIFSSKSTSSQINVSDVLGWSISETWTDAKRCIGLWSVQGRRHQRQQKFWTSNRAGAAKTLSRDEADCFLEPEAETLEEKYRPEPRKDRLCSNTGCASEENDEIDRRSREFETGVDQTSLQQEAERELCPEAEEEKQVEKPEPAEALPHKLHDDVVKFVESGEVRLESKAYMSAFKSLSRTSAALPKDSDALKLKSLFVTADFASTVALRGKSSLMDSYQRPVQWILTRQAHDSDNAAVDFIMIISPFEAQGLMGKIPSSKRVSLHIYAPRPNLGYQPLDSLDLFTMPERERLHVPQSLTTWLNLFSGQLYFKSWSEYTKACDILGVAWRDADADADEGGVLPGNVKADDDDDAGVGFRDSLTVLMKRIRRECEDIERTHVGTILGKRKLMPGHFAEG</sequence>
<dbReference type="InterPro" id="IPR022105">
    <property type="entry name" value="DUF3645"/>
</dbReference>
<protein>
    <recommendedName>
        <fullName evidence="2">ubiquitinyl hydrolase 1</fullName>
        <ecNumber evidence="2">3.4.19.12</ecNumber>
    </recommendedName>
</protein>
<dbReference type="Pfam" id="PF12340">
    <property type="entry name" value="DUF3638"/>
    <property type="match status" value="1"/>
</dbReference>
<dbReference type="OrthoDB" id="3182339at2759"/>
<name>A0A7S9PWH7_EPIFF</name>
<dbReference type="Proteomes" id="UP000594364">
    <property type="component" value="Chromosome 4"/>
</dbReference>
<keyword evidence="12" id="KW-1185">Reference proteome</keyword>
<dbReference type="GO" id="GO:0006508">
    <property type="term" value="P:proteolysis"/>
    <property type="evidence" value="ECO:0007669"/>
    <property type="project" value="UniProtKB-KW"/>
</dbReference>
<evidence type="ECO:0000256" key="1">
    <source>
        <dbReference type="ARBA" id="ARBA00000707"/>
    </source>
</evidence>
<dbReference type="InterPro" id="IPR046541">
    <property type="entry name" value="DUF6606"/>
</dbReference>
<dbReference type="InterPro" id="IPR022099">
    <property type="entry name" value="DUF3638"/>
</dbReference>
<feature type="domain" description="DUF3638" evidence="8">
    <location>
        <begin position="2034"/>
        <end position="2253"/>
    </location>
</feature>
<accession>A0A7S9PWH7</accession>
<keyword evidence="4" id="KW-0833">Ubl conjugation pathway</keyword>
<feature type="domain" description="DUF3645" evidence="9">
    <location>
        <begin position="2379"/>
        <end position="2411"/>
    </location>
</feature>
<dbReference type="PANTHER" id="PTHR13367:SF34">
    <property type="match status" value="1"/>
</dbReference>
<evidence type="ECO:0000256" key="7">
    <source>
        <dbReference type="SAM" id="MobiDB-lite"/>
    </source>
</evidence>
<comment type="catalytic activity">
    <reaction evidence="1">
        <text>Thiol-dependent hydrolysis of ester, thioester, amide, peptide and isopeptide bonds formed by the C-terminal Gly of ubiquitin (a 76-residue protein attached to proteins as an intracellular targeting signal).</text>
        <dbReference type="EC" id="3.4.19.12"/>
    </reaction>
</comment>
<feature type="domain" description="DUF6606" evidence="10">
    <location>
        <begin position="10"/>
        <end position="286"/>
    </location>
</feature>
<reference evidence="11 12" key="1">
    <citation type="journal article" date="2018" name="PLoS Genet.">
        <title>Repeat elements organise 3D genome structure and mediate transcription in the filamentous fungus Epichloe festucae.</title>
        <authorList>
            <person name="Winter D.J."/>
            <person name="Ganley A.R.D."/>
            <person name="Young C.A."/>
            <person name="Liachko I."/>
            <person name="Schardl C.L."/>
            <person name="Dupont P.Y."/>
            <person name="Berry D."/>
            <person name="Ram A."/>
            <person name="Scott B."/>
            <person name="Cox M.P."/>
        </authorList>
    </citation>
    <scope>NUCLEOTIDE SEQUENCE [LARGE SCALE GENOMIC DNA]</scope>
    <source>
        <strain evidence="11 12">Fl1</strain>
    </source>
</reference>
<dbReference type="PANTHER" id="PTHR13367">
    <property type="entry name" value="UBIQUITIN THIOESTERASE"/>
    <property type="match status" value="1"/>
</dbReference>